<organism evidence="3 4">
    <name type="scientific">Macrophomina phaseolina (strain MS6)</name>
    <name type="common">Charcoal rot fungus</name>
    <dbReference type="NCBI Taxonomy" id="1126212"/>
    <lineage>
        <taxon>Eukaryota</taxon>
        <taxon>Fungi</taxon>
        <taxon>Dikarya</taxon>
        <taxon>Ascomycota</taxon>
        <taxon>Pezizomycotina</taxon>
        <taxon>Dothideomycetes</taxon>
        <taxon>Dothideomycetes incertae sedis</taxon>
        <taxon>Botryosphaeriales</taxon>
        <taxon>Botryosphaeriaceae</taxon>
        <taxon>Macrophomina</taxon>
    </lineage>
</organism>
<gene>
    <name evidence="3" type="ORF">MPH_02826</name>
</gene>
<dbReference type="EMBL" id="AHHD01000102">
    <property type="protein sequence ID" value="EKG19899.1"/>
    <property type="molecule type" value="Genomic_DNA"/>
</dbReference>
<dbReference type="AlphaFoldDB" id="K2SBX7"/>
<comment type="caution">
    <text evidence="3">The sequence shown here is derived from an EMBL/GenBank/DDBJ whole genome shotgun (WGS) entry which is preliminary data.</text>
</comment>
<reference evidence="3 4" key="1">
    <citation type="journal article" date="2012" name="BMC Genomics">
        <title>Tools to kill: Genome of one of the most destructive plant pathogenic fungi Macrophomina phaseolina.</title>
        <authorList>
            <person name="Islam M.S."/>
            <person name="Haque M.S."/>
            <person name="Islam M.M."/>
            <person name="Emdad E.M."/>
            <person name="Halim A."/>
            <person name="Hossen Q.M.M."/>
            <person name="Hossain M.Z."/>
            <person name="Ahmed B."/>
            <person name="Rahim S."/>
            <person name="Rahman M.S."/>
            <person name="Alam M.M."/>
            <person name="Hou S."/>
            <person name="Wan X."/>
            <person name="Saito J.A."/>
            <person name="Alam M."/>
        </authorList>
    </citation>
    <scope>NUCLEOTIDE SEQUENCE [LARGE SCALE GENOMIC DNA]</scope>
    <source>
        <strain evidence="3 4">MS6</strain>
    </source>
</reference>
<evidence type="ECO:0000313" key="4">
    <source>
        <dbReference type="Proteomes" id="UP000007129"/>
    </source>
</evidence>
<feature type="compositionally biased region" description="Low complexity" evidence="1">
    <location>
        <begin position="77"/>
        <end position="89"/>
    </location>
</feature>
<dbReference type="VEuPathDB" id="FungiDB:MPH_02826"/>
<dbReference type="HOGENOM" id="CLU_1619344_0_0_1"/>
<feature type="signal peptide" evidence="2">
    <location>
        <begin position="1"/>
        <end position="41"/>
    </location>
</feature>
<proteinExistence type="predicted"/>
<feature type="region of interest" description="Disordered" evidence="1">
    <location>
        <begin position="67"/>
        <end position="89"/>
    </location>
</feature>
<evidence type="ECO:0000313" key="3">
    <source>
        <dbReference type="EMBL" id="EKG19899.1"/>
    </source>
</evidence>
<sequence>MFQARSKLPLEGSAKFIMAPKCRFGLGRVLTVLVLPAIAAAAPNVTVAAGCQEANSAPVCTTQPLITSRSGTRSKQRSFPPAASSRPAPKMSLRSYIPWSKHPAVLQSGLAAILASAMTRTLMAASPSTCARSALQTSQPIALGFDLVPAILWSPPTRPWSLTI</sequence>
<name>K2SBX7_MACPH</name>
<feature type="chain" id="PRO_5003864762" evidence="2">
    <location>
        <begin position="42"/>
        <end position="164"/>
    </location>
</feature>
<dbReference type="InParanoid" id="K2SBX7"/>
<dbReference type="Proteomes" id="UP000007129">
    <property type="component" value="Unassembled WGS sequence"/>
</dbReference>
<keyword evidence="2" id="KW-0732">Signal</keyword>
<protein>
    <submittedName>
        <fullName evidence="3">Uncharacterized protein</fullName>
    </submittedName>
</protein>
<evidence type="ECO:0000256" key="2">
    <source>
        <dbReference type="SAM" id="SignalP"/>
    </source>
</evidence>
<accession>K2SBX7</accession>
<evidence type="ECO:0000256" key="1">
    <source>
        <dbReference type="SAM" id="MobiDB-lite"/>
    </source>
</evidence>